<dbReference type="EMBL" id="BLKU01000005">
    <property type="protein sequence ID" value="GFG66792.1"/>
    <property type="molecule type" value="Genomic_DNA"/>
</dbReference>
<dbReference type="PANTHER" id="PTHR37042:SF4">
    <property type="entry name" value="OUTER MEMBRANE PROTEIN RV1973"/>
    <property type="match status" value="1"/>
</dbReference>
<keyword evidence="5" id="KW-1185">Reference proteome</keyword>
<name>A0ABQ1BSS1_9MYCO</name>
<evidence type="ECO:0000256" key="3">
    <source>
        <dbReference type="SAM" id="Phobius"/>
    </source>
</evidence>
<keyword evidence="2 3" id="KW-0472">Membrane</keyword>
<evidence type="ECO:0008006" key="6">
    <source>
        <dbReference type="Google" id="ProtNLM"/>
    </source>
</evidence>
<proteinExistence type="predicted"/>
<evidence type="ECO:0000256" key="2">
    <source>
        <dbReference type="ARBA" id="ARBA00023136"/>
    </source>
</evidence>
<evidence type="ECO:0000313" key="5">
    <source>
        <dbReference type="Proteomes" id="UP000465306"/>
    </source>
</evidence>
<gene>
    <name evidence="4" type="ORF">MKUB_42820</name>
</gene>
<comment type="subcellular location">
    <subcellularLocation>
        <location evidence="1">Membrane</location>
    </subcellularLocation>
</comment>
<dbReference type="PANTHER" id="PTHR37042">
    <property type="entry name" value="OUTER MEMBRANE PROTEIN RV1973"/>
    <property type="match status" value="1"/>
</dbReference>
<keyword evidence="3" id="KW-0812">Transmembrane</keyword>
<organism evidence="4 5">
    <name type="scientific">Mycobacterium kubicae</name>
    <dbReference type="NCBI Taxonomy" id="120959"/>
    <lineage>
        <taxon>Bacteria</taxon>
        <taxon>Bacillati</taxon>
        <taxon>Actinomycetota</taxon>
        <taxon>Actinomycetes</taxon>
        <taxon>Mycobacteriales</taxon>
        <taxon>Mycobacteriaceae</taxon>
        <taxon>Mycobacterium</taxon>
        <taxon>Mycobacterium simiae complex</taxon>
    </lineage>
</organism>
<evidence type="ECO:0000313" key="4">
    <source>
        <dbReference type="EMBL" id="GFG66792.1"/>
    </source>
</evidence>
<keyword evidence="3" id="KW-1133">Transmembrane helix</keyword>
<comment type="caution">
    <text evidence="4">The sequence shown here is derived from an EMBL/GenBank/DDBJ whole genome shotgun (WGS) entry which is preliminary data.</text>
</comment>
<reference evidence="4 5" key="1">
    <citation type="journal article" date="2019" name="Emerg. Microbes Infect.">
        <title>Comprehensive subspecies identification of 175 nontuberculous mycobacteria species based on 7547 genomic profiles.</title>
        <authorList>
            <person name="Matsumoto Y."/>
            <person name="Kinjo T."/>
            <person name="Motooka D."/>
            <person name="Nabeya D."/>
            <person name="Jung N."/>
            <person name="Uechi K."/>
            <person name="Horii T."/>
            <person name="Iida T."/>
            <person name="Fujita J."/>
            <person name="Nakamura S."/>
        </authorList>
    </citation>
    <scope>NUCLEOTIDE SEQUENCE [LARGE SCALE GENOMIC DNA]</scope>
    <source>
        <strain evidence="4 5">JCM 13573</strain>
    </source>
</reference>
<protein>
    <recommendedName>
        <fullName evidence="6">Twin-arginine translocation pathway signal</fullName>
    </recommendedName>
</protein>
<feature type="transmembrane region" description="Helical" evidence="3">
    <location>
        <begin position="49"/>
        <end position="68"/>
    </location>
</feature>
<evidence type="ECO:0000256" key="1">
    <source>
        <dbReference type="ARBA" id="ARBA00004370"/>
    </source>
</evidence>
<accession>A0ABQ1BSS1</accession>
<sequence length="204" mass="22501">MTVDNDPEFTELTDGDALRTGSAWRVRGRRLGGAVRRGLRRCVARWRPILLVLLVVATLGWAGGLYYYDYRPDQQTDAAVAREVIKAASDGAVALLSYSPDSLSRDVQSAKSRITPGFEAMYERFIEQVVTPASQRGQLTTTVHVIRAAVAELQPKSAVVLLFIGQKLVSKLKPEPVNTTSSVRVELTKVNNTWLINTFDSTHA</sequence>
<dbReference type="Proteomes" id="UP000465306">
    <property type="component" value="Unassembled WGS sequence"/>
</dbReference>